<dbReference type="Pfam" id="PF14022">
    <property type="entry name" value="DUF4238"/>
    <property type="match status" value="1"/>
</dbReference>
<comment type="caution">
    <text evidence="1">The sequence shown here is derived from an EMBL/GenBank/DDBJ whole genome shotgun (WGS) entry which is preliminary data.</text>
</comment>
<gene>
    <name evidence="1" type="ORF">J2736_001214</name>
</gene>
<sequence length="297" mass="34629">MYKKQHWIPRCYLEAWCDSDIPDGYAPYVWLYSRDWNSSKKKAPENIFTENDMYTIKLENGERNLSIEHGLSGLETEFAKVIQNKVLRNQPLNLDERMILCAFVSATHERTPSKRDHLQNQWQKVQNKMEIIKKGFEQATPDQKNAMMQFGRATDGPSYSMDDVIRIAEHPLQEMMVPTIQAQTSILMRMNLTILHSISKARFLTSDNPCVFFDAEAKNRPLMYRGVGLGYETVEITLPVTPQHALLLSWRDIPQNVEFTRKKVESLNQRTWHYASEFVVSNSYLHKPEWIAEELGI</sequence>
<evidence type="ECO:0000313" key="2">
    <source>
        <dbReference type="Proteomes" id="UP001267290"/>
    </source>
</evidence>
<evidence type="ECO:0008006" key="3">
    <source>
        <dbReference type="Google" id="ProtNLM"/>
    </source>
</evidence>
<proteinExistence type="predicted"/>
<reference evidence="1 2" key="1">
    <citation type="submission" date="2023-07" db="EMBL/GenBank/DDBJ databases">
        <title>Sorghum-associated microbial communities from plants grown in Nebraska, USA.</title>
        <authorList>
            <person name="Schachtman D."/>
        </authorList>
    </citation>
    <scope>NUCLEOTIDE SEQUENCE [LARGE SCALE GENOMIC DNA]</scope>
    <source>
        <strain evidence="1 2">CC258</strain>
    </source>
</reference>
<accession>A0ABU1NRC1</accession>
<organism evidence="1 2">
    <name type="scientific">Paenibacillus qinlingensis</name>
    <dbReference type="NCBI Taxonomy" id="1837343"/>
    <lineage>
        <taxon>Bacteria</taxon>
        <taxon>Bacillati</taxon>
        <taxon>Bacillota</taxon>
        <taxon>Bacilli</taxon>
        <taxon>Bacillales</taxon>
        <taxon>Paenibacillaceae</taxon>
        <taxon>Paenibacillus</taxon>
    </lineage>
</organism>
<dbReference type="InterPro" id="IPR025332">
    <property type="entry name" value="DUF4238"/>
</dbReference>
<dbReference type="RefSeq" id="WP_310224395.1">
    <property type="nucleotide sequence ID" value="NZ_JAVDSB010000001.1"/>
</dbReference>
<name>A0ABU1NRC1_9BACL</name>
<keyword evidence="2" id="KW-1185">Reference proteome</keyword>
<protein>
    <recommendedName>
        <fullName evidence="3">DUF4238 domain-containing protein</fullName>
    </recommendedName>
</protein>
<evidence type="ECO:0000313" key="1">
    <source>
        <dbReference type="EMBL" id="MDR6550031.1"/>
    </source>
</evidence>
<dbReference type="EMBL" id="JAVDSB010000001">
    <property type="protein sequence ID" value="MDR6550031.1"/>
    <property type="molecule type" value="Genomic_DNA"/>
</dbReference>
<dbReference type="Proteomes" id="UP001267290">
    <property type="component" value="Unassembled WGS sequence"/>
</dbReference>